<organism evidence="1 2">
    <name type="scientific">Larinioides sclopetarius</name>
    <dbReference type="NCBI Taxonomy" id="280406"/>
    <lineage>
        <taxon>Eukaryota</taxon>
        <taxon>Metazoa</taxon>
        <taxon>Ecdysozoa</taxon>
        <taxon>Arthropoda</taxon>
        <taxon>Chelicerata</taxon>
        <taxon>Arachnida</taxon>
        <taxon>Araneae</taxon>
        <taxon>Araneomorphae</taxon>
        <taxon>Entelegynae</taxon>
        <taxon>Araneoidea</taxon>
        <taxon>Araneidae</taxon>
        <taxon>Larinioides</taxon>
    </lineage>
</organism>
<reference evidence="1 2" key="1">
    <citation type="submission" date="2024-04" db="EMBL/GenBank/DDBJ databases">
        <authorList>
            <person name="Rising A."/>
            <person name="Reimegard J."/>
            <person name="Sonavane S."/>
            <person name="Akerstrom W."/>
            <person name="Nylinder S."/>
            <person name="Hedman E."/>
            <person name="Kallberg Y."/>
        </authorList>
    </citation>
    <scope>NUCLEOTIDE SEQUENCE [LARGE SCALE GENOMIC DNA]</scope>
</reference>
<sequence length="11" mass="1277">MLTSIISISRR</sequence>
<dbReference type="Proteomes" id="UP001497382">
    <property type="component" value="Unassembled WGS sequence"/>
</dbReference>
<gene>
    <name evidence="1" type="ORF">LARSCL_LOCUS3050</name>
</gene>
<keyword evidence="2" id="KW-1185">Reference proteome</keyword>
<evidence type="ECO:0000313" key="1">
    <source>
        <dbReference type="EMBL" id="CAL1266353.1"/>
    </source>
</evidence>
<comment type="caution">
    <text evidence="1">The sequence shown here is derived from an EMBL/GenBank/DDBJ whole genome shotgun (WGS) entry which is preliminary data.</text>
</comment>
<evidence type="ECO:0000313" key="2">
    <source>
        <dbReference type="Proteomes" id="UP001497382"/>
    </source>
</evidence>
<dbReference type="EMBL" id="CAXIEN010000023">
    <property type="protein sequence ID" value="CAL1266353.1"/>
    <property type="molecule type" value="Genomic_DNA"/>
</dbReference>
<accession>A0AAV1Z471</accession>
<protein>
    <submittedName>
        <fullName evidence="1">Uncharacterized protein</fullName>
    </submittedName>
</protein>
<name>A0AAV1Z471_9ARAC</name>
<proteinExistence type="predicted"/>